<evidence type="ECO:0000313" key="2">
    <source>
        <dbReference type="EMBL" id="ANC79120.1"/>
    </source>
</evidence>
<dbReference type="InterPro" id="IPR041380">
    <property type="entry name" value="Acetyltransf_17"/>
</dbReference>
<dbReference type="GO" id="GO:0030649">
    <property type="term" value="P:aminoglycoside antibiotic catabolic process"/>
    <property type="evidence" value="ECO:0007669"/>
    <property type="project" value="TreeGrafter"/>
</dbReference>
<dbReference type="Pfam" id="PF13530">
    <property type="entry name" value="SCP2_2"/>
    <property type="match status" value="1"/>
</dbReference>
<dbReference type="Gene3D" id="3.40.630.30">
    <property type="match status" value="2"/>
</dbReference>
<dbReference type="RefSeq" id="WP_066399353.1">
    <property type="nucleotide sequence ID" value="NZ_CP015378.1"/>
</dbReference>
<dbReference type="Pfam" id="PF17668">
    <property type="entry name" value="Acetyltransf_17"/>
    <property type="match status" value="1"/>
</dbReference>
<reference evidence="2 3" key="1">
    <citation type="submission" date="2016-04" db="EMBL/GenBank/DDBJ databases">
        <title>Complete genome sequence of Fictibacillus phosphorivorans G25-29, a strain toxic to nematodes.</title>
        <authorList>
            <person name="Zheng Z."/>
        </authorList>
    </citation>
    <scope>NUCLEOTIDE SEQUENCE [LARGE SCALE GENOMIC DNA]</scope>
    <source>
        <strain evidence="2 3">G25-29</strain>
    </source>
</reference>
<dbReference type="KEGG" id="fpn:ABE65_020850"/>
<dbReference type="GO" id="GO:0034069">
    <property type="term" value="F:aminoglycoside N-acetyltransferase activity"/>
    <property type="evidence" value="ECO:0007669"/>
    <property type="project" value="TreeGrafter"/>
</dbReference>
<organism evidence="2 3">
    <name type="scientific">Fictibacillus phosphorivorans</name>
    <dbReference type="NCBI Taxonomy" id="1221500"/>
    <lineage>
        <taxon>Bacteria</taxon>
        <taxon>Bacillati</taxon>
        <taxon>Bacillota</taxon>
        <taxon>Bacilli</taxon>
        <taxon>Bacillales</taxon>
        <taxon>Fictibacillaceae</taxon>
        <taxon>Fictibacillus</taxon>
    </lineage>
</organism>
<feature type="domain" description="N-acetyltransferase" evidence="1">
    <location>
        <begin position="1"/>
        <end position="147"/>
    </location>
</feature>
<dbReference type="InterPro" id="IPR036527">
    <property type="entry name" value="SCP2_sterol-bd_dom_sf"/>
</dbReference>
<evidence type="ECO:0000259" key="1">
    <source>
        <dbReference type="PROSITE" id="PS51186"/>
    </source>
</evidence>
<gene>
    <name evidence="2" type="ORF">ABE65_020850</name>
</gene>
<dbReference type="AlphaFoldDB" id="A0A160IS41"/>
<dbReference type="SUPFAM" id="SSF55718">
    <property type="entry name" value="SCP-like"/>
    <property type="match status" value="1"/>
</dbReference>
<dbReference type="EMBL" id="CP015378">
    <property type="protein sequence ID" value="ANC79120.1"/>
    <property type="molecule type" value="Genomic_DNA"/>
</dbReference>
<keyword evidence="3" id="KW-1185">Reference proteome</keyword>
<dbReference type="CDD" id="cd04301">
    <property type="entry name" value="NAT_SF"/>
    <property type="match status" value="1"/>
</dbReference>
<dbReference type="Pfam" id="PF13527">
    <property type="entry name" value="Acetyltransf_9"/>
    <property type="match status" value="1"/>
</dbReference>
<dbReference type="InterPro" id="IPR016181">
    <property type="entry name" value="Acyl_CoA_acyltransferase"/>
</dbReference>
<dbReference type="InterPro" id="IPR000182">
    <property type="entry name" value="GNAT_dom"/>
</dbReference>
<accession>A0A160IS41</accession>
<dbReference type="PANTHER" id="PTHR37817:SF1">
    <property type="entry name" value="N-ACETYLTRANSFERASE EIS"/>
    <property type="match status" value="1"/>
</dbReference>
<dbReference type="InterPro" id="IPR051554">
    <property type="entry name" value="Acetyltransferase_Eis"/>
</dbReference>
<name>A0A160IS41_9BACL</name>
<dbReference type="PANTHER" id="PTHR37817">
    <property type="entry name" value="N-ACETYLTRANSFERASE EIS"/>
    <property type="match status" value="1"/>
</dbReference>
<dbReference type="Gene3D" id="3.30.1050.10">
    <property type="entry name" value="SCP2 sterol-binding domain"/>
    <property type="match status" value="1"/>
</dbReference>
<dbReference type="PROSITE" id="PS51186">
    <property type="entry name" value="GNAT"/>
    <property type="match status" value="1"/>
</dbReference>
<sequence length="383" mass="44850">MERRVLSESEFEKSIQLSQYAFQYIVKKEDLPKRYEMMKRQEIWGEFENEELISKLHIHSLEISIENQRFPMGGIAGVATWPEHRRKGSVTRLLQQALLRMKENGQSISLLHPFNIQFYRRFGWELTASVNKYTLNKSDFVRYEDVPGTISRLTEKDGNDLLNTVYEGWFRKYNHLLVRSDYWWNNHVFTEGFNRILFKDENGEPKGYLCCKVADKLMDVQEFVYVNEDARRALWNFICQHDSMVDKVKIIAPSNDQLPFLLNNPRIHQEHYPYFMARIVDVESFLKQYPFKNVEGSLTLSITDEKAEWNNGTFTIDANGITRESETVADALAMDVQTLAAALLGSQKPQFLFSCGKIKGNQKDVERFEEIITNKPAAFLDFF</sequence>
<proteinExistence type="predicted"/>
<protein>
    <recommendedName>
        <fullName evidence="1">N-acetyltransferase domain-containing protein</fullName>
    </recommendedName>
</protein>
<dbReference type="STRING" id="1221500.ABE65_020850"/>
<dbReference type="InterPro" id="IPR025559">
    <property type="entry name" value="Eis_dom"/>
</dbReference>
<evidence type="ECO:0000313" key="3">
    <source>
        <dbReference type="Proteomes" id="UP000076623"/>
    </source>
</evidence>
<dbReference type="Proteomes" id="UP000076623">
    <property type="component" value="Chromosome"/>
</dbReference>
<dbReference type="SUPFAM" id="SSF55729">
    <property type="entry name" value="Acyl-CoA N-acyltransferases (Nat)"/>
    <property type="match status" value="1"/>
</dbReference>